<feature type="transmembrane region" description="Helical" evidence="6">
    <location>
        <begin position="195"/>
        <end position="214"/>
    </location>
</feature>
<feature type="transmembrane region" description="Helical" evidence="6">
    <location>
        <begin position="291"/>
        <end position="311"/>
    </location>
</feature>
<dbReference type="RefSeq" id="WP_204249554.1">
    <property type="nucleotide sequence ID" value="NZ_SDGV01000031.1"/>
</dbReference>
<dbReference type="InterPro" id="IPR024923">
    <property type="entry name" value="PG_synth_SpoVB"/>
</dbReference>
<feature type="transmembrane region" description="Helical" evidence="6">
    <location>
        <begin position="414"/>
        <end position="436"/>
    </location>
</feature>
<dbReference type="PANTHER" id="PTHR30250">
    <property type="entry name" value="PST FAMILY PREDICTED COLANIC ACID TRANSPORTER"/>
    <property type="match status" value="1"/>
</dbReference>
<feature type="transmembrane region" description="Helical" evidence="6">
    <location>
        <begin position="391"/>
        <end position="408"/>
    </location>
</feature>
<evidence type="ECO:0000256" key="2">
    <source>
        <dbReference type="ARBA" id="ARBA00022475"/>
    </source>
</evidence>
<comment type="caution">
    <text evidence="7">The sequence shown here is derived from an EMBL/GenBank/DDBJ whole genome shotgun (WGS) entry which is preliminary data.</text>
</comment>
<evidence type="ECO:0000256" key="3">
    <source>
        <dbReference type="ARBA" id="ARBA00022692"/>
    </source>
</evidence>
<comment type="subcellular location">
    <subcellularLocation>
        <location evidence="1">Cell membrane</location>
        <topology evidence="1">Multi-pass membrane protein</topology>
    </subcellularLocation>
</comment>
<dbReference type="Pfam" id="PF01943">
    <property type="entry name" value="Polysacc_synt"/>
    <property type="match status" value="1"/>
</dbReference>
<name>A0A4S3B0F0_9ENTE</name>
<feature type="transmembrane region" description="Helical" evidence="6">
    <location>
        <begin position="168"/>
        <end position="189"/>
    </location>
</feature>
<keyword evidence="2" id="KW-1003">Cell membrane</keyword>
<keyword evidence="8" id="KW-1185">Reference proteome</keyword>
<evidence type="ECO:0000256" key="4">
    <source>
        <dbReference type="ARBA" id="ARBA00022989"/>
    </source>
</evidence>
<keyword evidence="4 6" id="KW-1133">Transmembrane helix</keyword>
<dbReference type="InterPro" id="IPR050833">
    <property type="entry name" value="Poly_Biosynth_Transport"/>
</dbReference>
<feature type="transmembrane region" description="Helical" evidence="6">
    <location>
        <begin position="92"/>
        <end position="115"/>
    </location>
</feature>
<dbReference type="CDD" id="cd13124">
    <property type="entry name" value="MATE_SpoVB_like"/>
    <property type="match status" value="1"/>
</dbReference>
<organism evidence="7 8">
    <name type="scientific">Vagococcus silagei</name>
    <dbReference type="NCBI Taxonomy" id="2508885"/>
    <lineage>
        <taxon>Bacteria</taxon>
        <taxon>Bacillati</taxon>
        <taxon>Bacillota</taxon>
        <taxon>Bacilli</taxon>
        <taxon>Lactobacillales</taxon>
        <taxon>Enterococcaceae</taxon>
        <taxon>Vagococcus</taxon>
    </lineage>
</organism>
<dbReference type="PANTHER" id="PTHR30250:SF29">
    <property type="entry name" value="POLYSACCHARIDE BIOSYNTHESIS PROTEIN C-TERMINAL DOMAIN-CONTAINING PROTEIN"/>
    <property type="match status" value="1"/>
</dbReference>
<feature type="transmembrane region" description="Helical" evidence="6">
    <location>
        <begin position="332"/>
        <end position="351"/>
    </location>
</feature>
<proteinExistence type="predicted"/>
<feature type="transmembrane region" description="Helical" evidence="6">
    <location>
        <begin position="235"/>
        <end position="255"/>
    </location>
</feature>
<evidence type="ECO:0000256" key="1">
    <source>
        <dbReference type="ARBA" id="ARBA00004651"/>
    </source>
</evidence>
<evidence type="ECO:0000313" key="7">
    <source>
        <dbReference type="EMBL" id="THB60242.1"/>
    </source>
</evidence>
<keyword evidence="5 6" id="KW-0472">Membrane</keyword>
<dbReference type="InterPro" id="IPR002797">
    <property type="entry name" value="Polysacc_synth"/>
</dbReference>
<evidence type="ECO:0000313" key="8">
    <source>
        <dbReference type="Proteomes" id="UP000310506"/>
    </source>
</evidence>
<accession>A0A4S3B0F0</accession>
<dbReference type="AlphaFoldDB" id="A0A4S3B0F0"/>
<dbReference type="GO" id="GO:0005886">
    <property type="term" value="C:plasma membrane"/>
    <property type="evidence" value="ECO:0007669"/>
    <property type="project" value="UniProtKB-SubCell"/>
</dbReference>
<protein>
    <submittedName>
        <fullName evidence="7">Polysaccharide biosynthesis protein</fullName>
    </submittedName>
</protein>
<feature type="transmembrane region" description="Helical" evidence="6">
    <location>
        <begin position="448"/>
        <end position="471"/>
    </location>
</feature>
<feature type="transmembrane region" description="Helical" evidence="6">
    <location>
        <begin position="127"/>
        <end position="147"/>
    </location>
</feature>
<reference evidence="7 8" key="1">
    <citation type="submission" date="2019-01" db="EMBL/GenBank/DDBJ databases">
        <title>Vagococcus silagei sp. nov. isolated from brewer's grain.</title>
        <authorList>
            <person name="Guu J.-R."/>
        </authorList>
    </citation>
    <scope>NUCLEOTIDE SEQUENCE [LARGE SCALE GENOMIC DNA]</scope>
    <source>
        <strain evidence="7 8">2B-2</strain>
    </source>
</reference>
<gene>
    <name evidence="7" type="ORF">ESZ54_11355</name>
</gene>
<keyword evidence="3 6" id="KW-0812">Transmembrane</keyword>
<dbReference type="Proteomes" id="UP000310506">
    <property type="component" value="Unassembled WGS sequence"/>
</dbReference>
<feature type="transmembrane region" description="Helical" evidence="6">
    <location>
        <begin position="60"/>
        <end position="80"/>
    </location>
</feature>
<feature type="transmembrane region" description="Helical" evidence="6">
    <location>
        <begin position="363"/>
        <end position="384"/>
    </location>
</feature>
<sequence length="533" mass="59285">MIKTNKIDEVKSPNHQMLQGTMILTITSLIVKILSAVYRVPFQNLVGDEGFYVYQQVYPIYGIGMTLALSGLPVYLSKLIAAEEKPSKARQYTYLFFVMVSVLSFIAFLVLFLGSNQMALLMGDVKLASSIRAVSFLYLVVPFLASYRGGYQGQLNMRPTAFSQLVEQGVRVIIILLAGAIYTVVEISIYKVGMLAMLGSVFGAIGGLLVLIFMNREGVKLFEKPQLTKQEIQRFFRRLLSEGGTLCIFSAYLVFFQLVDSFAVKNALEISGVSELLAKTTKGIYDRGQPLVQVGLVISVSMTTTFIPLLTRYFANNQEKSYEKLVQSFLKLSFTVSSAAGVGLALVLPYINVTLFKDNKEGLSLSLYALSVFFVAMIQAYQAIYQSRNRVKLPFLAAIVGLFVKLMLTANLTIAYGTVGTSLSTIIGLATCLIAMHLKLKKDLEFSLFSWTYYVKIGITLGSMIALLSFYQRFLAQWLWIDWGRMVTLLLTLVGVGLGVGIVIICLIHLKIFTTDEWDMLPGGKKMKAKFKR</sequence>
<feature type="transmembrane region" description="Helical" evidence="6">
    <location>
        <begin position="483"/>
        <end position="510"/>
    </location>
</feature>
<evidence type="ECO:0000256" key="5">
    <source>
        <dbReference type="ARBA" id="ARBA00023136"/>
    </source>
</evidence>
<feature type="transmembrane region" description="Helical" evidence="6">
    <location>
        <begin position="21"/>
        <end position="40"/>
    </location>
</feature>
<evidence type="ECO:0000256" key="6">
    <source>
        <dbReference type="SAM" id="Phobius"/>
    </source>
</evidence>
<dbReference type="EMBL" id="SDGV01000031">
    <property type="protein sequence ID" value="THB60242.1"/>
    <property type="molecule type" value="Genomic_DNA"/>
</dbReference>